<evidence type="ECO:0000313" key="8">
    <source>
        <dbReference type="Proteomes" id="UP000182998"/>
    </source>
</evidence>
<protein>
    <submittedName>
        <fullName evidence="6">Regulatory protein, luxR family</fullName>
    </submittedName>
</protein>
<dbReference type="PANTHER" id="PTHR44688">
    <property type="entry name" value="DNA-BINDING TRANSCRIPTIONAL ACTIVATOR DEVR_DOSR"/>
    <property type="match status" value="1"/>
</dbReference>
<evidence type="ECO:0000256" key="2">
    <source>
        <dbReference type="ARBA" id="ARBA00023125"/>
    </source>
</evidence>
<reference evidence="6 8" key="3">
    <citation type="submission" date="2016-10" db="EMBL/GenBank/DDBJ databases">
        <authorList>
            <person name="Varghese N."/>
            <person name="Submissions S."/>
        </authorList>
    </citation>
    <scope>NUCLEOTIDE SEQUENCE [LARGE SCALE GENOMIC DNA]</scope>
    <source>
        <strain evidence="6 8">ATCC 33218</strain>
    </source>
</reference>
<dbReference type="KEGG" id="tmc:LMI_2046"/>
<dbReference type="PROSITE" id="PS00622">
    <property type="entry name" value="HTH_LUXR_1"/>
    <property type="match status" value="1"/>
</dbReference>
<proteinExistence type="predicted"/>
<dbReference type="InterPro" id="IPR000792">
    <property type="entry name" value="Tscrpt_reg_LuxR_C"/>
</dbReference>
<dbReference type="EMBL" id="FMVN01000007">
    <property type="protein sequence ID" value="SCY37912.1"/>
    <property type="molecule type" value="Genomic_DNA"/>
</dbReference>
<dbReference type="Pfam" id="PF00196">
    <property type="entry name" value="GerE"/>
    <property type="match status" value="1"/>
</dbReference>
<reference evidence="5" key="1">
    <citation type="submission" date="2014-09" db="EMBL/GenBank/DDBJ databases">
        <authorList>
            <person name="GOMEZ-VALERO Laura"/>
        </authorList>
    </citation>
    <scope>NUCLEOTIDE SEQUENCE</scope>
    <source>
        <strain evidence="5">ATCC33218</strain>
    </source>
</reference>
<evidence type="ECO:0000313" key="6">
    <source>
        <dbReference type="EMBL" id="SCY37912.1"/>
    </source>
</evidence>
<dbReference type="AlphaFoldDB" id="A0A098GH61"/>
<dbReference type="GO" id="GO:0003677">
    <property type="term" value="F:DNA binding"/>
    <property type="evidence" value="ECO:0007669"/>
    <property type="project" value="UniProtKB-KW"/>
</dbReference>
<feature type="domain" description="HTH luxR-type" evidence="4">
    <location>
        <begin position="116"/>
        <end position="181"/>
    </location>
</feature>
<keyword evidence="2" id="KW-0238">DNA-binding</keyword>
<organism evidence="5 7">
    <name type="scientific">Legionella micdadei</name>
    <name type="common">Tatlockia micdadei</name>
    <dbReference type="NCBI Taxonomy" id="451"/>
    <lineage>
        <taxon>Bacteria</taxon>
        <taxon>Pseudomonadati</taxon>
        <taxon>Pseudomonadota</taxon>
        <taxon>Gammaproteobacteria</taxon>
        <taxon>Legionellales</taxon>
        <taxon>Legionellaceae</taxon>
        <taxon>Legionella</taxon>
    </lineage>
</organism>
<keyword evidence="3" id="KW-0804">Transcription</keyword>
<dbReference type="RefSeq" id="WP_045100688.1">
    <property type="nucleotide sequence ID" value="NZ_CP020614.1"/>
</dbReference>
<dbReference type="PANTHER" id="PTHR44688:SF16">
    <property type="entry name" value="DNA-BINDING TRANSCRIPTIONAL ACTIVATOR DEVR_DOSR"/>
    <property type="match status" value="1"/>
</dbReference>
<dbReference type="InterPro" id="IPR016032">
    <property type="entry name" value="Sig_transdc_resp-reg_C-effctor"/>
</dbReference>
<dbReference type="Proteomes" id="UP000032414">
    <property type="component" value="Chromosome I"/>
</dbReference>
<evidence type="ECO:0000256" key="1">
    <source>
        <dbReference type="ARBA" id="ARBA00023015"/>
    </source>
</evidence>
<keyword evidence="1" id="KW-0805">Transcription regulation</keyword>
<dbReference type="GO" id="GO:0006355">
    <property type="term" value="P:regulation of DNA-templated transcription"/>
    <property type="evidence" value="ECO:0007669"/>
    <property type="project" value="InterPro"/>
</dbReference>
<name>A0A098GH61_LEGMI</name>
<gene>
    <name evidence="5" type="ORF">LMI_2046</name>
    <name evidence="6" type="ORF">SAMN02982997_01540</name>
</gene>
<dbReference type="OrthoDB" id="9774661at2"/>
<dbReference type="InterPro" id="IPR036388">
    <property type="entry name" value="WH-like_DNA-bd_sf"/>
</dbReference>
<evidence type="ECO:0000313" key="7">
    <source>
        <dbReference type="Proteomes" id="UP000032414"/>
    </source>
</evidence>
<dbReference type="PROSITE" id="PS50043">
    <property type="entry name" value="HTH_LUXR_2"/>
    <property type="match status" value="1"/>
</dbReference>
<dbReference type="EMBL" id="LN614830">
    <property type="protein sequence ID" value="CEG61330.1"/>
    <property type="molecule type" value="Genomic_DNA"/>
</dbReference>
<keyword evidence="8" id="KW-1185">Reference proteome</keyword>
<reference evidence="7" key="2">
    <citation type="submission" date="2014-09" db="EMBL/GenBank/DDBJ databases">
        <authorList>
            <person name="Gomez-Valero L."/>
        </authorList>
    </citation>
    <scope>NUCLEOTIDE SEQUENCE [LARGE SCALE GENOMIC DNA]</scope>
    <source>
        <strain evidence="7">ATCC33218</strain>
    </source>
</reference>
<accession>A0A098GH61</accession>
<dbReference type="CDD" id="cd06170">
    <property type="entry name" value="LuxR_C_like"/>
    <property type="match status" value="1"/>
</dbReference>
<dbReference type="PATRIC" id="fig|451.8.peg.1150"/>
<evidence type="ECO:0000256" key="3">
    <source>
        <dbReference type="ARBA" id="ARBA00023163"/>
    </source>
</evidence>
<dbReference type="SMART" id="SM00421">
    <property type="entry name" value="HTH_LUXR"/>
    <property type="match status" value="1"/>
</dbReference>
<evidence type="ECO:0000313" key="5">
    <source>
        <dbReference type="EMBL" id="CEG61330.1"/>
    </source>
</evidence>
<evidence type="ECO:0000259" key="4">
    <source>
        <dbReference type="PROSITE" id="PS50043"/>
    </source>
</evidence>
<dbReference type="SUPFAM" id="SSF46894">
    <property type="entry name" value="C-terminal effector domain of the bipartite response regulators"/>
    <property type="match status" value="1"/>
</dbReference>
<dbReference type="PRINTS" id="PR00038">
    <property type="entry name" value="HTHLUXR"/>
</dbReference>
<dbReference type="Gene3D" id="1.10.10.10">
    <property type="entry name" value="Winged helix-like DNA-binding domain superfamily/Winged helix DNA-binding domain"/>
    <property type="match status" value="1"/>
</dbReference>
<dbReference type="Proteomes" id="UP000182998">
    <property type="component" value="Unassembled WGS sequence"/>
</dbReference>
<dbReference type="STRING" id="451.B6N58_05820"/>
<sequence length="185" mass="21574">MFEICHRMPLASSLNGLNLMLVNYFVQHGIGSFAITYYSQHTKTGSKLIYEWASPDLRPWHQHYLDEHYAEGDFLVLVLHQRINETGLLEWEQKQYQWIAITQCYFHYLRKFLLDGAIKSVRLTRREQQCLMLTARGVRVDSISTTLGISQRTVNFHLQNANKKLGVNNKYLAIMRWKGIAPASV</sequence>
<dbReference type="HOGENOM" id="CLU_072786_0_1_6"/>